<reference evidence="1" key="1">
    <citation type="submission" date="2022-02" db="EMBL/GenBank/DDBJ databases">
        <title>Plant Genome Project.</title>
        <authorList>
            <person name="Zhang R.-G."/>
        </authorList>
    </citation>
    <scope>NUCLEOTIDE SEQUENCE</scope>
    <source>
        <strain evidence="1">AT1</strain>
    </source>
</reference>
<organism evidence="1 2">
    <name type="scientific">Rhododendron molle</name>
    <name type="common">Chinese azalea</name>
    <name type="synonym">Azalea mollis</name>
    <dbReference type="NCBI Taxonomy" id="49168"/>
    <lineage>
        <taxon>Eukaryota</taxon>
        <taxon>Viridiplantae</taxon>
        <taxon>Streptophyta</taxon>
        <taxon>Embryophyta</taxon>
        <taxon>Tracheophyta</taxon>
        <taxon>Spermatophyta</taxon>
        <taxon>Magnoliopsida</taxon>
        <taxon>eudicotyledons</taxon>
        <taxon>Gunneridae</taxon>
        <taxon>Pentapetalae</taxon>
        <taxon>asterids</taxon>
        <taxon>Ericales</taxon>
        <taxon>Ericaceae</taxon>
        <taxon>Ericoideae</taxon>
        <taxon>Rhodoreae</taxon>
        <taxon>Rhododendron</taxon>
    </lineage>
</organism>
<dbReference type="Proteomes" id="UP001062846">
    <property type="component" value="Chromosome 7"/>
</dbReference>
<accession>A0ACC0N053</accession>
<gene>
    <name evidence="1" type="ORF">RHMOL_Rhmol07G0102800</name>
</gene>
<proteinExistence type="predicted"/>
<keyword evidence="2" id="KW-1185">Reference proteome</keyword>
<comment type="caution">
    <text evidence="1">The sequence shown here is derived from an EMBL/GenBank/DDBJ whole genome shotgun (WGS) entry which is preliminary data.</text>
</comment>
<protein>
    <submittedName>
        <fullName evidence="1">Uncharacterized protein</fullName>
    </submittedName>
</protein>
<evidence type="ECO:0000313" key="2">
    <source>
        <dbReference type="Proteomes" id="UP001062846"/>
    </source>
</evidence>
<dbReference type="EMBL" id="CM046394">
    <property type="protein sequence ID" value="KAI8546259.1"/>
    <property type="molecule type" value="Genomic_DNA"/>
</dbReference>
<evidence type="ECO:0000313" key="1">
    <source>
        <dbReference type="EMBL" id="KAI8546259.1"/>
    </source>
</evidence>
<name>A0ACC0N053_RHOML</name>
<sequence length="88" mass="9339">MKNMGTAGKSSSCILLFFSFLVISSCVDRTQSKTVISSKKPCKRLVLYYHDTMFTGDNAGNATAATIANPNGTGLGPFKFGNVGILLI</sequence>